<dbReference type="InterPro" id="IPR027417">
    <property type="entry name" value="P-loop_NTPase"/>
</dbReference>
<keyword evidence="10 15" id="KW-0067">ATP-binding</keyword>
<keyword evidence="12 15" id="KW-1278">Translocase</keyword>
<evidence type="ECO:0000256" key="14">
    <source>
        <dbReference type="ARBA" id="ARBA00023136"/>
    </source>
</evidence>
<dbReference type="PANTHER" id="PTHR30612">
    <property type="entry name" value="SECA INNER MEMBRANE COMPONENT OF SEC PROTEIN SECRETION SYSTEM"/>
    <property type="match status" value="1"/>
</dbReference>
<feature type="domain" description="Helicase C-terminal" evidence="19">
    <location>
        <begin position="422"/>
        <end position="635"/>
    </location>
</feature>
<dbReference type="InterPro" id="IPR011130">
    <property type="entry name" value="SecA_preprotein_X-link_dom"/>
</dbReference>
<dbReference type="InterPro" id="IPR000185">
    <property type="entry name" value="SecA"/>
</dbReference>
<dbReference type="Gene3D" id="1.10.3060.10">
    <property type="entry name" value="Helical scaffold and wing domains of SecA"/>
    <property type="match status" value="1"/>
</dbReference>
<dbReference type="InterPro" id="IPR020937">
    <property type="entry name" value="SecA_CS"/>
</dbReference>
<dbReference type="GO" id="GO:0017038">
    <property type="term" value="P:protein import"/>
    <property type="evidence" value="ECO:0007669"/>
    <property type="project" value="InterPro"/>
</dbReference>
<dbReference type="GO" id="GO:0005524">
    <property type="term" value="F:ATP binding"/>
    <property type="evidence" value="ECO:0007669"/>
    <property type="project" value="UniProtKB-UniRule"/>
</dbReference>
<dbReference type="InterPro" id="IPR011115">
    <property type="entry name" value="SecA_DEAD"/>
</dbReference>
<evidence type="ECO:0000256" key="10">
    <source>
        <dbReference type="ARBA" id="ARBA00022840"/>
    </source>
</evidence>
<dbReference type="FunFam" id="3.40.50.300:FF:000334">
    <property type="entry name" value="Protein translocase subunit SecA"/>
    <property type="match status" value="1"/>
</dbReference>
<dbReference type="GO" id="GO:0005886">
    <property type="term" value="C:plasma membrane"/>
    <property type="evidence" value="ECO:0007669"/>
    <property type="project" value="UniProtKB-SubCell"/>
</dbReference>
<dbReference type="PANTHER" id="PTHR30612:SF0">
    <property type="entry name" value="CHLOROPLAST PROTEIN-TRANSPORTING ATPASE"/>
    <property type="match status" value="1"/>
</dbReference>
<dbReference type="SMART" id="SM00957">
    <property type="entry name" value="SecA_DEAD"/>
    <property type="match status" value="1"/>
</dbReference>
<dbReference type="PRINTS" id="PR00906">
    <property type="entry name" value="SECA"/>
</dbReference>
<dbReference type="InterPro" id="IPR001650">
    <property type="entry name" value="Helicase_C-like"/>
</dbReference>
<dbReference type="Gene3D" id="3.40.50.300">
    <property type="entry name" value="P-loop containing nucleotide triphosphate hydrolases"/>
    <property type="match status" value="2"/>
</dbReference>
<evidence type="ECO:0000256" key="13">
    <source>
        <dbReference type="ARBA" id="ARBA00023010"/>
    </source>
</evidence>
<accession>A0A516UXI7</accession>
<keyword evidence="14 15" id="KW-0472">Membrane</keyword>
<keyword evidence="9" id="KW-0862">Zinc</keyword>
<keyword evidence="11 15" id="KW-0653">Protein transport</keyword>
<feature type="binding site" evidence="15">
    <location>
        <position position="87"/>
    </location>
    <ligand>
        <name>ATP</name>
        <dbReference type="ChEBI" id="CHEBI:30616"/>
    </ligand>
</feature>
<comment type="subcellular location">
    <subcellularLocation>
        <location evidence="15">Cell membrane</location>
        <topology evidence="15">Peripheral membrane protein</topology>
        <orientation evidence="15">Cytoplasmic side</orientation>
    </subcellularLocation>
    <subcellularLocation>
        <location evidence="15">Cytoplasm</location>
    </subcellularLocation>
    <text evidence="15">Distribution is 50-50.</text>
</comment>
<dbReference type="FunFam" id="3.90.1440.10:FF:000001">
    <property type="entry name" value="Preprotein translocase subunit SecA"/>
    <property type="match status" value="1"/>
</dbReference>
<evidence type="ECO:0000256" key="16">
    <source>
        <dbReference type="RuleBase" id="RU003874"/>
    </source>
</evidence>
<dbReference type="GO" id="GO:0005829">
    <property type="term" value="C:cytosol"/>
    <property type="evidence" value="ECO:0007669"/>
    <property type="project" value="TreeGrafter"/>
</dbReference>
<evidence type="ECO:0000256" key="1">
    <source>
        <dbReference type="ARBA" id="ARBA00001947"/>
    </source>
</evidence>
<keyword evidence="8 15" id="KW-0547">Nucleotide-binding</keyword>
<feature type="region of interest" description="Disordered" evidence="17">
    <location>
        <begin position="832"/>
        <end position="915"/>
    </location>
</feature>
<dbReference type="GO" id="GO:0043952">
    <property type="term" value="P:protein transport by the Sec complex"/>
    <property type="evidence" value="ECO:0007669"/>
    <property type="project" value="UniProtKB-ARBA"/>
</dbReference>
<dbReference type="GO" id="GO:0008564">
    <property type="term" value="F:protein-exporting ATPase activity"/>
    <property type="evidence" value="ECO:0007669"/>
    <property type="project" value="UniProtKB-EC"/>
</dbReference>
<dbReference type="SMART" id="SM00958">
    <property type="entry name" value="SecA_PP_bind"/>
    <property type="match status" value="1"/>
</dbReference>
<keyword evidence="4 15" id="KW-1003">Cell membrane</keyword>
<comment type="subunit">
    <text evidence="15">Monomer and homodimer. Part of the essential Sec protein translocation apparatus which comprises SecA, SecYEG and auxiliary proteins SecDF-YajC and YidC.</text>
</comment>
<dbReference type="SUPFAM" id="SSF52540">
    <property type="entry name" value="P-loop containing nucleoside triphosphate hydrolases"/>
    <property type="match status" value="2"/>
</dbReference>
<dbReference type="EMBL" id="MK355629">
    <property type="protein sequence ID" value="QDQ70966.1"/>
    <property type="molecule type" value="Genomic_DNA"/>
</dbReference>
<dbReference type="NCBIfam" id="NF009538">
    <property type="entry name" value="PRK12904.1"/>
    <property type="match status" value="1"/>
</dbReference>
<dbReference type="GO" id="GO:0006605">
    <property type="term" value="P:protein targeting"/>
    <property type="evidence" value="ECO:0007669"/>
    <property type="project" value="UniProtKB-UniRule"/>
</dbReference>
<organism evidence="21">
    <name type="scientific">Halomonas sp. NO32</name>
    <dbReference type="NCBI Taxonomy" id="2485218"/>
    <lineage>
        <taxon>Bacteria</taxon>
        <taxon>Pseudomonadati</taxon>
        <taxon>Pseudomonadota</taxon>
        <taxon>Gammaproteobacteria</taxon>
        <taxon>Oceanospirillales</taxon>
        <taxon>Halomonadaceae</taxon>
        <taxon>Halomonas</taxon>
    </lineage>
</organism>
<name>A0A516UXI7_9GAMM</name>
<dbReference type="PROSITE" id="PS01312">
    <property type="entry name" value="SECA"/>
    <property type="match status" value="1"/>
</dbReference>
<dbReference type="GO" id="GO:0065002">
    <property type="term" value="P:intracellular protein transmembrane transport"/>
    <property type="evidence" value="ECO:0007669"/>
    <property type="project" value="UniProtKB-UniRule"/>
</dbReference>
<dbReference type="InterPro" id="IPR011116">
    <property type="entry name" value="SecA_Wing/Scaffold"/>
</dbReference>
<feature type="domain" description="Helicase ATP-binding" evidence="18">
    <location>
        <begin position="89"/>
        <end position="247"/>
    </location>
</feature>
<evidence type="ECO:0000256" key="11">
    <source>
        <dbReference type="ARBA" id="ARBA00022927"/>
    </source>
</evidence>
<dbReference type="Pfam" id="PF02810">
    <property type="entry name" value="SEC-C"/>
    <property type="match status" value="1"/>
</dbReference>
<dbReference type="CDD" id="cd18803">
    <property type="entry name" value="SF2_C_secA"/>
    <property type="match status" value="1"/>
</dbReference>
<dbReference type="Pfam" id="PF07517">
    <property type="entry name" value="SecA_DEAD"/>
    <property type="match status" value="1"/>
</dbReference>
<comment type="function">
    <text evidence="15">Part of the Sec protein translocase complex. Interacts with the SecYEG preprotein conducting channel. Has a central role in coupling the hydrolysis of ATP to the transfer of proteins into and across the cell membrane, serving both as a receptor for the preprotein-SecB complex and as an ATP-driven molecular motor driving the stepwise translocation of polypeptide chains across the membrane.</text>
</comment>
<keyword evidence="5 15" id="KW-0963">Cytoplasm</keyword>
<evidence type="ECO:0000256" key="3">
    <source>
        <dbReference type="ARBA" id="ARBA00022448"/>
    </source>
</evidence>
<evidence type="ECO:0000256" key="8">
    <source>
        <dbReference type="ARBA" id="ARBA00022741"/>
    </source>
</evidence>
<gene>
    <name evidence="15 21" type="primary">secA</name>
</gene>
<evidence type="ECO:0000256" key="15">
    <source>
        <dbReference type="HAMAP-Rule" id="MF_01382"/>
    </source>
</evidence>
<dbReference type="PROSITE" id="PS51196">
    <property type="entry name" value="SECA_MOTOR_DEAD"/>
    <property type="match status" value="1"/>
</dbReference>
<dbReference type="InterPro" id="IPR036670">
    <property type="entry name" value="SecA_X-link_sf"/>
</dbReference>
<dbReference type="FunFam" id="1.10.3060.10:FF:000003">
    <property type="entry name" value="Protein translocase subunit SecA"/>
    <property type="match status" value="1"/>
</dbReference>
<dbReference type="HAMAP" id="MF_01382">
    <property type="entry name" value="SecA"/>
    <property type="match status" value="1"/>
</dbReference>
<dbReference type="InterPro" id="IPR004027">
    <property type="entry name" value="SEC_C_motif"/>
</dbReference>
<dbReference type="InterPro" id="IPR014018">
    <property type="entry name" value="SecA_motor_DEAD"/>
</dbReference>
<comment type="catalytic activity">
    <reaction evidence="15">
        <text>ATP + H2O + cellular proteinSide 1 = ADP + phosphate + cellular proteinSide 2.</text>
        <dbReference type="EC" id="7.4.2.8"/>
    </reaction>
</comment>
<evidence type="ECO:0000256" key="7">
    <source>
        <dbReference type="ARBA" id="ARBA00022723"/>
    </source>
</evidence>
<evidence type="ECO:0000259" key="20">
    <source>
        <dbReference type="PROSITE" id="PS51196"/>
    </source>
</evidence>
<reference evidence="21" key="1">
    <citation type="submission" date="2019-01" db="EMBL/GenBank/DDBJ databases">
        <title>Halomonas winnerensis sp. nov. a moderately halophilic bacterium isolated from a saline soil.</title>
        <authorList>
            <person name="Yun L."/>
        </authorList>
    </citation>
    <scope>NUCLEOTIDE SEQUENCE</scope>
    <source>
        <strain evidence="21">NO32</strain>
    </source>
</reference>
<comment type="similarity">
    <text evidence="2 15 16">Belongs to the SecA family.</text>
</comment>
<evidence type="ECO:0000256" key="9">
    <source>
        <dbReference type="ARBA" id="ARBA00022833"/>
    </source>
</evidence>
<dbReference type="EC" id="7.4.2.8" evidence="15"/>
<sequence length="915" mass="103664">MINTLLRKVVGSKNDREVKRMQRQVVQVSALEPQFEALDDTALQARTEEYRERLKAGESLDALLPEAFATVREASKRVMGMRHFDVQMIGGMTLHRGRIAEMKTGEGKTLVATLAVYLNALPGNGVHVVTVNDYLARRDAEWMRPLYEFLGLSVGVIFSGQTSEEKRAAYACDITYGTNNEYGFDYLRDNMAFSLEDKVQRDLSFAIVDEVDSILIDEARTPLIISGAVDENTELYKVVDRLAVQLEKGEVSEDADAPVSGDFVLEEKHKQVEITEAGHHKVEELMRAEGLLGPEDSLYAAQNLNLLHHMHSALRARHLYHRDVDYIVANNQVVIVDEHTGRTMPGRRWSEGLHQAVEAKEGVPVQRESQTLASTTFQNYFRLYDKLAGMTGTADTEAFEFRQIYGLDVIVIPTNRPLVRRDLNDLVYLTAEEKFEAIISDVKDETEAGRPVLVGTASIETSEYLAGLMKQAGLKFNVLNAKQHQSEAEIIAQAGRPGAITIATNMAGRGTDIVLGGNWEAEAAKLENPTEQQIEKLREEWRVRHEAVLEAGGLHVVGSERHESRRIDNQLRGRAGRQGDPGSTRFFLSMEDSLMRLFGSDRVQRMMKALGLERGEAIEHKMVTNAVERAQKKVESRNFDIRKQLLEYDDVANDQRRVIYEQRNEILAAEDVSANVLGIRNEVLDLAISEFVPPQSLPEQWDLAGLQEHLKTEFNLEAPVLEWSESDERFHEEQLRERLHEMHRAIYQEKVDIAGAELMRRFEKQIMLQVLDTRWKEHLQSMDHLRRGIHLRGYAQKNPKQEYKREAFELFQTLLTNIKADITRITSHVHVRRPEEVDELERQRREALEREKATAASRHDDPELTGNEAQSAPAPAPAAASDGRPMRREGPKVGRNDPCPCGSGKKYKQCCGQLS</sequence>
<evidence type="ECO:0000256" key="4">
    <source>
        <dbReference type="ARBA" id="ARBA00022475"/>
    </source>
</evidence>
<comment type="cofactor">
    <cofactor evidence="1">
        <name>Zn(2+)</name>
        <dbReference type="ChEBI" id="CHEBI:29105"/>
    </cofactor>
</comment>
<evidence type="ECO:0000256" key="6">
    <source>
        <dbReference type="ARBA" id="ARBA00022519"/>
    </source>
</evidence>
<proteinExistence type="inferred from homology"/>
<feature type="binding site" evidence="15">
    <location>
        <begin position="105"/>
        <end position="109"/>
    </location>
    <ligand>
        <name>ATP</name>
        <dbReference type="ChEBI" id="CHEBI:30616"/>
    </ligand>
</feature>
<evidence type="ECO:0000313" key="21">
    <source>
        <dbReference type="EMBL" id="QDQ70966.1"/>
    </source>
</evidence>
<dbReference type="Pfam" id="PF01043">
    <property type="entry name" value="SecA_PP_bind"/>
    <property type="match status" value="1"/>
</dbReference>
<dbReference type="InterPro" id="IPR014001">
    <property type="entry name" value="Helicase_ATP-bd"/>
</dbReference>
<dbReference type="PROSITE" id="PS51192">
    <property type="entry name" value="HELICASE_ATP_BIND_1"/>
    <property type="match status" value="1"/>
</dbReference>
<dbReference type="SUPFAM" id="SSF81767">
    <property type="entry name" value="Pre-protein crosslinking domain of SecA"/>
    <property type="match status" value="1"/>
</dbReference>
<dbReference type="AlphaFoldDB" id="A0A516UXI7"/>
<dbReference type="CDD" id="cd17928">
    <property type="entry name" value="DEXDc_SecA"/>
    <property type="match status" value="1"/>
</dbReference>
<dbReference type="InterPro" id="IPR044722">
    <property type="entry name" value="SecA_SF2_C"/>
</dbReference>
<dbReference type="GO" id="GO:0046872">
    <property type="term" value="F:metal ion binding"/>
    <property type="evidence" value="ECO:0007669"/>
    <property type="project" value="UniProtKB-KW"/>
</dbReference>
<keyword evidence="7" id="KW-0479">Metal-binding</keyword>
<dbReference type="Gene3D" id="3.90.1440.10">
    <property type="entry name" value="SecA, preprotein cross-linking domain"/>
    <property type="match status" value="1"/>
</dbReference>
<evidence type="ECO:0000256" key="5">
    <source>
        <dbReference type="ARBA" id="ARBA00022490"/>
    </source>
</evidence>
<feature type="binding site" evidence="15">
    <location>
        <position position="512"/>
    </location>
    <ligand>
        <name>ATP</name>
        <dbReference type="ChEBI" id="CHEBI:30616"/>
    </ligand>
</feature>
<protein>
    <recommendedName>
        <fullName evidence="15 16">Protein translocase subunit SecA</fullName>
        <ecNumber evidence="15">7.4.2.8</ecNumber>
    </recommendedName>
</protein>
<feature type="compositionally biased region" description="Basic and acidic residues" evidence="17">
    <location>
        <begin position="884"/>
        <end position="895"/>
    </location>
</feature>
<evidence type="ECO:0000256" key="17">
    <source>
        <dbReference type="SAM" id="MobiDB-lite"/>
    </source>
</evidence>
<feature type="compositionally biased region" description="Basic and acidic residues" evidence="17">
    <location>
        <begin position="832"/>
        <end position="862"/>
    </location>
</feature>
<evidence type="ECO:0000259" key="19">
    <source>
        <dbReference type="PROSITE" id="PS51194"/>
    </source>
</evidence>
<dbReference type="NCBIfam" id="TIGR00963">
    <property type="entry name" value="secA"/>
    <property type="match status" value="1"/>
</dbReference>
<dbReference type="SUPFAM" id="SSF81886">
    <property type="entry name" value="Helical scaffold and wing domains of SecA"/>
    <property type="match status" value="1"/>
</dbReference>
<keyword evidence="13 15" id="KW-0811">Translocation</keyword>
<keyword evidence="6" id="KW-0997">Cell inner membrane</keyword>
<keyword evidence="3 15" id="KW-0813">Transport</keyword>
<dbReference type="Pfam" id="PF07516">
    <property type="entry name" value="SecA_SW"/>
    <property type="match status" value="1"/>
</dbReference>
<evidence type="ECO:0000256" key="2">
    <source>
        <dbReference type="ARBA" id="ARBA00007650"/>
    </source>
</evidence>
<evidence type="ECO:0000259" key="18">
    <source>
        <dbReference type="PROSITE" id="PS51192"/>
    </source>
</evidence>
<dbReference type="Pfam" id="PF21090">
    <property type="entry name" value="P-loop_SecA"/>
    <property type="match status" value="1"/>
</dbReference>
<dbReference type="GO" id="GO:0031522">
    <property type="term" value="C:cell envelope Sec protein transport complex"/>
    <property type="evidence" value="ECO:0007669"/>
    <property type="project" value="TreeGrafter"/>
</dbReference>
<dbReference type="PROSITE" id="PS51194">
    <property type="entry name" value="HELICASE_CTER"/>
    <property type="match status" value="1"/>
</dbReference>
<dbReference type="FunFam" id="3.40.50.300:FF:000113">
    <property type="entry name" value="Preprotein translocase subunit SecA"/>
    <property type="match status" value="1"/>
</dbReference>
<feature type="domain" description="SecA family profile" evidence="20">
    <location>
        <begin position="3"/>
        <end position="619"/>
    </location>
</feature>
<evidence type="ECO:0000256" key="12">
    <source>
        <dbReference type="ARBA" id="ARBA00022967"/>
    </source>
</evidence>
<dbReference type="InterPro" id="IPR036266">
    <property type="entry name" value="SecA_Wing/Scaffold_sf"/>
</dbReference>